<proteinExistence type="predicted"/>
<keyword evidence="2" id="KW-0472">Membrane</keyword>
<accession>A0A0F7JK61</accession>
<dbReference type="Proteomes" id="UP000034024">
    <property type="component" value="Chromosome"/>
</dbReference>
<feature type="transmembrane region" description="Helical" evidence="2">
    <location>
        <begin position="89"/>
        <end position="109"/>
    </location>
</feature>
<sequence>MTRSRTILRGGVRAARDLLSPPSHTPLNPADPWRLQPGRDPRAALAHGRTQARRFAGVGLLAALTLTALSFLGTLAVLLGIGVASGSDVAGWLLGATLLLSLIVLGWSVRRARRLLRAPTPDTLTLEAAPPDEQDLLRTLRQHERALPAPTLPALLGAVTATRDALRATARTSTLTRDVFDARQAAREDLPRILETYQAAAPQGRDDRELTRQLRLIEDRMARIAREQAEAQRRDQQAGTTYLRDKYTPPQD</sequence>
<dbReference type="RefSeq" id="WP_046843096.1">
    <property type="nucleotide sequence ID" value="NZ_BMHJ01000003.1"/>
</dbReference>
<feature type="region of interest" description="Disordered" evidence="1">
    <location>
        <begin position="19"/>
        <end position="39"/>
    </location>
</feature>
<dbReference type="OrthoDB" id="74177at2"/>
<feature type="transmembrane region" description="Helical" evidence="2">
    <location>
        <begin position="58"/>
        <end position="83"/>
    </location>
</feature>
<protein>
    <submittedName>
        <fullName evidence="3">Uncharacterized protein</fullName>
    </submittedName>
</protein>
<keyword evidence="4" id="KW-1185">Reference proteome</keyword>
<name>A0A0F7JK61_9DEIO</name>
<dbReference type="EMBL" id="CP011389">
    <property type="protein sequence ID" value="AKH16521.1"/>
    <property type="molecule type" value="Genomic_DNA"/>
</dbReference>
<dbReference type="KEGG" id="dch:SY84_05010"/>
<feature type="compositionally biased region" description="Basic and acidic residues" evidence="1">
    <location>
        <begin position="243"/>
        <end position="252"/>
    </location>
</feature>
<dbReference type="PATRIC" id="fig|1309411.5.peg.1029"/>
<evidence type="ECO:0000313" key="4">
    <source>
        <dbReference type="Proteomes" id="UP000034024"/>
    </source>
</evidence>
<keyword evidence="2" id="KW-0812">Transmembrane</keyword>
<reference evidence="3 4" key="1">
    <citation type="submission" date="2015-01" db="EMBL/GenBank/DDBJ databases">
        <title>Deinococcus soli/N5/whole genome sequencing.</title>
        <authorList>
            <person name="Kim M.K."/>
            <person name="Srinivasan S."/>
            <person name="Lee J.-J."/>
        </authorList>
    </citation>
    <scope>NUCLEOTIDE SEQUENCE [LARGE SCALE GENOMIC DNA]</scope>
    <source>
        <strain evidence="3 4">N5</strain>
    </source>
</reference>
<dbReference type="AlphaFoldDB" id="A0A0F7JK61"/>
<gene>
    <name evidence="3" type="ORF">SY84_05010</name>
</gene>
<evidence type="ECO:0000256" key="1">
    <source>
        <dbReference type="SAM" id="MobiDB-lite"/>
    </source>
</evidence>
<evidence type="ECO:0000256" key="2">
    <source>
        <dbReference type="SAM" id="Phobius"/>
    </source>
</evidence>
<feature type="compositionally biased region" description="Basic and acidic residues" evidence="1">
    <location>
        <begin position="227"/>
        <end position="236"/>
    </location>
</feature>
<feature type="region of interest" description="Disordered" evidence="1">
    <location>
        <begin position="227"/>
        <end position="252"/>
    </location>
</feature>
<keyword evidence="2" id="KW-1133">Transmembrane helix</keyword>
<organism evidence="3 4">
    <name type="scientific">Deinococcus soli</name>
    <name type="common">ex Cha et al. 2016</name>
    <dbReference type="NCBI Taxonomy" id="1309411"/>
    <lineage>
        <taxon>Bacteria</taxon>
        <taxon>Thermotogati</taxon>
        <taxon>Deinococcota</taxon>
        <taxon>Deinococci</taxon>
        <taxon>Deinococcales</taxon>
        <taxon>Deinococcaceae</taxon>
        <taxon>Deinococcus</taxon>
    </lineage>
</organism>
<evidence type="ECO:0000313" key="3">
    <source>
        <dbReference type="EMBL" id="AKH16521.1"/>
    </source>
</evidence>